<dbReference type="PANTHER" id="PTHR13847:SF289">
    <property type="entry name" value="GLYCINE OXIDASE"/>
    <property type="match status" value="1"/>
</dbReference>
<organism evidence="3 4">
    <name type="scientific">Bosea vaviloviae</name>
    <dbReference type="NCBI Taxonomy" id="1526658"/>
    <lineage>
        <taxon>Bacteria</taxon>
        <taxon>Pseudomonadati</taxon>
        <taxon>Pseudomonadota</taxon>
        <taxon>Alphaproteobacteria</taxon>
        <taxon>Hyphomicrobiales</taxon>
        <taxon>Boseaceae</taxon>
        <taxon>Bosea</taxon>
    </lineage>
</organism>
<dbReference type="RefSeq" id="WP_069691207.1">
    <property type="nucleotide sequence ID" value="NZ_CP017147.1"/>
</dbReference>
<dbReference type="SUPFAM" id="SSF51905">
    <property type="entry name" value="FAD/NAD(P)-binding domain"/>
    <property type="match status" value="1"/>
</dbReference>
<name>A0A1D7U3Q6_9HYPH</name>
<dbReference type="GO" id="GO:0005737">
    <property type="term" value="C:cytoplasm"/>
    <property type="evidence" value="ECO:0007669"/>
    <property type="project" value="TreeGrafter"/>
</dbReference>
<evidence type="ECO:0000256" key="1">
    <source>
        <dbReference type="ARBA" id="ARBA00023002"/>
    </source>
</evidence>
<reference evidence="3 4" key="1">
    <citation type="journal article" date="2015" name="Antonie Van Leeuwenhoek">
        <title>Bosea vaviloviae sp. nov., a new species of slow-growing rhizobia isolated from nodules of the relict species Vavilovia formosa (Stev.) Fed.</title>
        <authorList>
            <person name="Safronova V.I."/>
            <person name="Kuznetsova I.G."/>
            <person name="Sazanova A.L."/>
            <person name="Kimeklis A.K."/>
            <person name="Belimov A.A."/>
            <person name="Andronov E.E."/>
            <person name="Pinaev A.G."/>
            <person name="Chizhevskaya E.P."/>
            <person name="Pukhaev A.R."/>
            <person name="Popov K.P."/>
            <person name="Willems A."/>
            <person name="Tikhonovich I.A."/>
        </authorList>
    </citation>
    <scope>NUCLEOTIDE SEQUENCE [LARGE SCALE GENOMIC DNA]</scope>
    <source>
        <strain evidence="3 4">Vaf18</strain>
    </source>
</reference>
<dbReference type="STRING" id="1526658.BHK69_17460"/>
<dbReference type="InterPro" id="IPR006076">
    <property type="entry name" value="FAD-dep_OxRdtase"/>
</dbReference>
<feature type="domain" description="FAD dependent oxidoreductase" evidence="2">
    <location>
        <begin position="9"/>
        <end position="405"/>
    </location>
</feature>
<dbReference type="Pfam" id="PF01266">
    <property type="entry name" value="DAO"/>
    <property type="match status" value="1"/>
</dbReference>
<keyword evidence="4" id="KW-1185">Reference proteome</keyword>
<dbReference type="Proteomes" id="UP000094969">
    <property type="component" value="Chromosome"/>
</dbReference>
<dbReference type="Gene3D" id="3.50.50.60">
    <property type="entry name" value="FAD/NAD(P)-binding domain"/>
    <property type="match status" value="2"/>
</dbReference>
<dbReference type="SUPFAM" id="SSF54373">
    <property type="entry name" value="FAD-linked reductases, C-terminal domain"/>
    <property type="match status" value="1"/>
</dbReference>
<dbReference type="InterPro" id="IPR036188">
    <property type="entry name" value="FAD/NAD-bd_sf"/>
</dbReference>
<evidence type="ECO:0000313" key="3">
    <source>
        <dbReference type="EMBL" id="AOO81997.1"/>
    </source>
</evidence>
<protein>
    <submittedName>
        <fullName evidence="3">Amino acid dehydrogenase</fullName>
    </submittedName>
</protein>
<sequence length="424" mass="45294">MAREASQTVAVIGAGIIGLCAALEIQRCGHRVVLIEPEEPGGRQAASYGNGTWLSPASIMPISVPGLWRKVPGFLLDPTGPFVIRWRDLPGLAGWLLRFILAGRSWAQIEACVAARYPLCKDTVTDHAALAGEAGVPQLIRREGLIFVYRDRTEFLTEAREWEMRAALGVRFSLIEEDELRRLLPQLGAAYRFGARLDDGGQVADPGAYCRALAELALHRGATRVTARATGFTITSGRLRAVETDRGPVACDRAVIAAGIGSRDLARQAGDAVPLISERGYHVVIPDPGVELAAGLMPSDGKMGVVSTPQGLRLAGQVELASVSTPPDWRRADILLGFARAMFPALAERFEGAEIDRWMGHRPSTPDGLPCIGAASACPDVVHAFGHAHTGLIQAPATAKLVAALIDGRIPPFDPSPYSAKRFG</sequence>
<evidence type="ECO:0000313" key="4">
    <source>
        <dbReference type="Proteomes" id="UP000094969"/>
    </source>
</evidence>
<gene>
    <name evidence="3" type="ORF">BHK69_17460</name>
</gene>
<dbReference type="PANTHER" id="PTHR13847">
    <property type="entry name" value="SARCOSINE DEHYDROGENASE-RELATED"/>
    <property type="match status" value="1"/>
</dbReference>
<evidence type="ECO:0000259" key="2">
    <source>
        <dbReference type="Pfam" id="PF01266"/>
    </source>
</evidence>
<dbReference type="Gene3D" id="3.30.9.10">
    <property type="entry name" value="D-Amino Acid Oxidase, subunit A, domain 2"/>
    <property type="match status" value="1"/>
</dbReference>
<dbReference type="OrthoDB" id="9805337at2"/>
<dbReference type="AlphaFoldDB" id="A0A1D7U3Q6"/>
<dbReference type="GO" id="GO:0016491">
    <property type="term" value="F:oxidoreductase activity"/>
    <property type="evidence" value="ECO:0007669"/>
    <property type="project" value="UniProtKB-KW"/>
</dbReference>
<proteinExistence type="predicted"/>
<dbReference type="KEGG" id="bvv:BHK69_17460"/>
<keyword evidence="1" id="KW-0560">Oxidoreductase</keyword>
<dbReference type="EMBL" id="CP017147">
    <property type="protein sequence ID" value="AOO81997.1"/>
    <property type="molecule type" value="Genomic_DNA"/>
</dbReference>
<accession>A0A1D7U3Q6</accession>